<gene>
    <name evidence="1" type="ORF">BC739_003469</name>
</gene>
<dbReference type="RefSeq" id="WP_025360823.1">
    <property type="nucleotide sequence ID" value="NZ_BAAABQ010000009.1"/>
</dbReference>
<protein>
    <submittedName>
        <fullName evidence="1">Uncharacterized protein</fullName>
    </submittedName>
</protein>
<dbReference type="EMBL" id="JACJID010000002">
    <property type="protein sequence ID" value="MBA8926270.1"/>
    <property type="molecule type" value="Genomic_DNA"/>
</dbReference>
<organism evidence="1 2">
    <name type="scientific">Kutzneria viridogrisea</name>
    <dbReference type="NCBI Taxonomy" id="47990"/>
    <lineage>
        <taxon>Bacteria</taxon>
        <taxon>Bacillati</taxon>
        <taxon>Actinomycetota</taxon>
        <taxon>Actinomycetes</taxon>
        <taxon>Pseudonocardiales</taxon>
        <taxon>Pseudonocardiaceae</taxon>
        <taxon>Kutzneria</taxon>
    </lineage>
</organism>
<reference evidence="1 2" key="1">
    <citation type="submission" date="2020-08" db="EMBL/GenBank/DDBJ databases">
        <title>Genomic Encyclopedia of Archaeal and Bacterial Type Strains, Phase II (KMG-II): from individual species to whole genera.</title>
        <authorList>
            <person name="Goeker M."/>
        </authorList>
    </citation>
    <scope>NUCLEOTIDE SEQUENCE [LARGE SCALE GENOMIC DNA]</scope>
    <source>
        <strain evidence="1 2">DSM 43850</strain>
    </source>
</reference>
<proteinExistence type="predicted"/>
<keyword evidence="2" id="KW-1185">Reference proteome</keyword>
<sequence>MGRGLLPEPWLVLPEELRGDLESELAAELAAGHPLHGHRVGAVARCPDCTTAVFTVARGRQVRWGLVVLSWSGRPEGFPLPVTELFASFGQLRRGLADHRH</sequence>
<accession>A0ABR6BHC2</accession>
<comment type="caution">
    <text evidence="1">The sequence shown here is derived from an EMBL/GenBank/DDBJ whole genome shotgun (WGS) entry which is preliminary data.</text>
</comment>
<evidence type="ECO:0000313" key="1">
    <source>
        <dbReference type="EMBL" id="MBA8926270.1"/>
    </source>
</evidence>
<evidence type="ECO:0000313" key="2">
    <source>
        <dbReference type="Proteomes" id="UP000517916"/>
    </source>
</evidence>
<dbReference type="Proteomes" id="UP000517916">
    <property type="component" value="Unassembled WGS sequence"/>
</dbReference>
<name>A0ABR6BHC2_9PSEU</name>